<proteinExistence type="predicted"/>
<evidence type="ECO:0000313" key="4">
    <source>
        <dbReference type="Proteomes" id="UP000075531"/>
    </source>
</evidence>
<dbReference type="STRING" id="1121338.CLTEP_13170"/>
<dbReference type="SUPFAM" id="SSF63825">
    <property type="entry name" value="YWTD domain"/>
    <property type="match status" value="1"/>
</dbReference>
<feature type="domain" description="Prolow-density lipoprotein receptor-related protein 1-like beta-propeller" evidence="2">
    <location>
        <begin position="205"/>
        <end position="462"/>
    </location>
</feature>
<dbReference type="SUPFAM" id="SSF69304">
    <property type="entry name" value="Tricorn protease N-terminal domain"/>
    <property type="match status" value="1"/>
</dbReference>
<evidence type="ECO:0000313" key="3">
    <source>
        <dbReference type="EMBL" id="KYH34720.1"/>
    </source>
</evidence>
<dbReference type="AlphaFoldDB" id="A0A151B4K1"/>
<dbReference type="Proteomes" id="UP000075531">
    <property type="component" value="Unassembled WGS sequence"/>
</dbReference>
<dbReference type="Gene3D" id="2.120.10.30">
    <property type="entry name" value="TolB, C-terminal domain"/>
    <property type="match status" value="1"/>
</dbReference>
<dbReference type="EMBL" id="LTBA01000011">
    <property type="protein sequence ID" value="KYH34720.1"/>
    <property type="molecule type" value="Genomic_DNA"/>
</dbReference>
<organism evidence="3 4">
    <name type="scientific">Clostridium tepidiprofundi DSM 19306</name>
    <dbReference type="NCBI Taxonomy" id="1121338"/>
    <lineage>
        <taxon>Bacteria</taxon>
        <taxon>Bacillati</taxon>
        <taxon>Bacillota</taxon>
        <taxon>Clostridia</taxon>
        <taxon>Eubacteriales</taxon>
        <taxon>Clostridiaceae</taxon>
        <taxon>Clostridium</taxon>
    </lineage>
</organism>
<comment type="caution">
    <text evidence="3">The sequence shown here is derived from an EMBL/GenBank/DDBJ whole genome shotgun (WGS) entry which is preliminary data.</text>
</comment>
<keyword evidence="1" id="KW-0732">Signal</keyword>
<sequence length="520" mass="58782">MKKKLLSAAIITAIMFGSTANAEVPPHSVIIGDKAYSIDYIVKPANFAEIDSQLNKSASVYYVSSTRIINLFTGRPISYSLISSFPQLSYKDGDGEKYTVLAGNGKLIHETNPFMASANVSIGNGMTLFKNIKITTTVPDVCYYTIENGTSIQKIGQTVKCATDGNYVKVKFLAYDKRTLIAEGQLDVSSSGNRVVSNLNFVLGNTPGNISNLGLVAKDKNWIYYRNPKKRGRIYRIKTDGVGEEEISSKENIEYINIVGEDLYFVSVGDEKNPTNIYRMDKRGLGVKSAIYQYSSDKKPINFGDIKDVMVAGNYVYYIDAKTGFLSRFKTKYAGGKYVLDGKIKKVTKDMVEDVNMYKNYIYYVNVSDYNRIYRLNIMTGENTRLTNFEAKHINIQGDWIYFRNYSDDEKLYKIKTDGTQYTKLSDDMAFNINVYGEWIYYKNASDNNFLYKIRTDGSGGKEEYITGQIISKSGYKISADRVGNINVIGDWIYFTKDKESRSITINKIRADGKNRKQVD</sequence>
<gene>
    <name evidence="3" type="ORF">CLTEP_13170</name>
</gene>
<feature type="signal peptide" evidence="1">
    <location>
        <begin position="1"/>
        <end position="22"/>
    </location>
</feature>
<dbReference type="OrthoDB" id="27389at2"/>
<dbReference type="PANTHER" id="PTHR32256">
    <property type="match status" value="1"/>
</dbReference>
<reference evidence="3 4" key="1">
    <citation type="submission" date="2016-02" db="EMBL/GenBank/DDBJ databases">
        <title>Genome sequence of Clostridium tepidiprofundi DSM 19306.</title>
        <authorList>
            <person name="Poehlein A."/>
            <person name="Daniel R."/>
        </authorList>
    </citation>
    <scope>NUCLEOTIDE SEQUENCE [LARGE SCALE GENOMIC DNA]</scope>
    <source>
        <strain evidence="3 4">DSM 19306</strain>
    </source>
</reference>
<dbReference type="PATRIC" id="fig|1121338.3.peg.1353"/>
<accession>A0A151B4K1</accession>
<dbReference type="InterPro" id="IPR011042">
    <property type="entry name" value="6-blade_b-propeller_TolB-like"/>
</dbReference>
<protein>
    <recommendedName>
        <fullName evidence="2">Prolow-density lipoprotein receptor-related protein 1-like beta-propeller domain-containing protein</fullName>
    </recommendedName>
</protein>
<feature type="chain" id="PRO_5007577954" description="Prolow-density lipoprotein receptor-related protein 1-like beta-propeller domain-containing protein" evidence="1">
    <location>
        <begin position="23"/>
        <end position="520"/>
    </location>
</feature>
<dbReference type="RefSeq" id="WP_066824304.1">
    <property type="nucleotide sequence ID" value="NZ_LTBA01000011.1"/>
</dbReference>
<dbReference type="Pfam" id="PF16472">
    <property type="entry name" value="DUF5050"/>
    <property type="match status" value="1"/>
</dbReference>
<evidence type="ECO:0000256" key="1">
    <source>
        <dbReference type="SAM" id="SignalP"/>
    </source>
</evidence>
<keyword evidence="4" id="KW-1185">Reference proteome</keyword>
<dbReference type="InterPro" id="IPR032485">
    <property type="entry name" value="LRP1-like_beta_prop"/>
</dbReference>
<dbReference type="PANTHER" id="PTHR32256:SF17">
    <property type="entry name" value="EGF-LIKE DOMAIN-CONTAINING PROTEIN"/>
    <property type="match status" value="1"/>
</dbReference>
<dbReference type="InterPro" id="IPR053369">
    <property type="entry name" value="SrfA-induced_signal"/>
</dbReference>
<name>A0A151B4K1_9CLOT</name>
<evidence type="ECO:0000259" key="2">
    <source>
        <dbReference type="Pfam" id="PF16472"/>
    </source>
</evidence>